<proteinExistence type="predicted"/>
<gene>
    <name evidence="1" type="ORF">F7R26_026305</name>
</gene>
<evidence type="ECO:0000313" key="1">
    <source>
        <dbReference type="EMBL" id="QOT80918.1"/>
    </source>
</evidence>
<dbReference type="RefSeq" id="WP_150992262.1">
    <property type="nucleotide sequence ID" value="NZ_CP062804.1"/>
</dbReference>
<evidence type="ECO:0000313" key="2">
    <source>
        <dbReference type="Proteomes" id="UP000397656"/>
    </source>
</evidence>
<protein>
    <submittedName>
        <fullName evidence="1">Uncharacterized protein</fullName>
    </submittedName>
</protein>
<sequence length="81" mass="8238">MKAGNRIACLLGAGAVLAVGFAAGLITASPPAWEDSANERASAATADIRVAADAAPTDCDDACWQRRGAEAVMLLSNRPPQ</sequence>
<dbReference type="Proteomes" id="UP000397656">
    <property type="component" value="Chromosome 2"/>
</dbReference>
<accession>A0A643FNH5</accession>
<reference evidence="1 2" key="1">
    <citation type="submission" date="2020-10" db="EMBL/GenBank/DDBJ databases">
        <title>Complete genome sequence of Cupriavidus basilensis CCUG 49340T.</title>
        <authorList>
            <person name="Salva-Serra F."/>
            <person name="Donoso R.A."/>
            <person name="Cho K.H."/>
            <person name="Yoo J.A."/>
            <person name="Lee K."/>
            <person name="Yoon S.-H."/>
            <person name="Perez-Pantoja D."/>
            <person name="Moore E.R.B."/>
        </authorList>
    </citation>
    <scope>NUCLEOTIDE SEQUENCE [LARGE SCALE GENOMIC DNA]</scope>
    <source>
        <strain evidence="2">CCUG 49340</strain>
    </source>
</reference>
<dbReference type="GeneID" id="98404461"/>
<name>A0A643FNH5_9BURK</name>
<dbReference type="EMBL" id="CP062804">
    <property type="protein sequence ID" value="QOT80918.1"/>
    <property type="molecule type" value="Genomic_DNA"/>
</dbReference>
<organism evidence="1 2">
    <name type="scientific">Cupriavidus basilensis</name>
    <dbReference type="NCBI Taxonomy" id="68895"/>
    <lineage>
        <taxon>Bacteria</taxon>
        <taxon>Pseudomonadati</taxon>
        <taxon>Pseudomonadota</taxon>
        <taxon>Betaproteobacteria</taxon>
        <taxon>Burkholderiales</taxon>
        <taxon>Burkholderiaceae</taxon>
        <taxon>Cupriavidus</taxon>
    </lineage>
</organism>
<dbReference type="AlphaFoldDB" id="A0A643FNH5"/>